<accession>A0ACB9CPS9</accession>
<dbReference type="EMBL" id="CM042050">
    <property type="protein sequence ID" value="KAI3736173.1"/>
    <property type="molecule type" value="Genomic_DNA"/>
</dbReference>
<sequence>MTLQRFRFPTAPNANPCARSLNGNISDVKTTQIGPMPTEKKATFAQTNRITNATPIDSSLNNDRTIAKPNKQNVIPMVLTYSNGFLPTLSMTKITTIIKAVFEIPTTTVAAKSRDLS</sequence>
<reference evidence="1 2" key="2">
    <citation type="journal article" date="2022" name="Mol. Ecol. Resour.">
        <title>The genomes of chicory, endive, great burdock and yacon provide insights into Asteraceae paleo-polyploidization history and plant inulin production.</title>
        <authorList>
            <person name="Fan W."/>
            <person name="Wang S."/>
            <person name="Wang H."/>
            <person name="Wang A."/>
            <person name="Jiang F."/>
            <person name="Liu H."/>
            <person name="Zhao H."/>
            <person name="Xu D."/>
            <person name="Zhang Y."/>
        </authorList>
    </citation>
    <scope>NUCLEOTIDE SEQUENCE [LARGE SCALE GENOMIC DNA]</scope>
    <source>
        <strain evidence="2">cv. Niubang</strain>
    </source>
</reference>
<evidence type="ECO:0000313" key="1">
    <source>
        <dbReference type="EMBL" id="KAI3736173.1"/>
    </source>
</evidence>
<gene>
    <name evidence="1" type="ORF">L6452_15707</name>
</gene>
<keyword evidence="2" id="KW-1185">Reference proteome</keyword>
<protein>
    <submittedName>
        <fullName evidence="1">Uncharacterized protein</fullName>
    </submittedName>
</protein>
<organism evidence="1 2">
    <name type="scientific">Arctium lappa</name>
    <name type="common">Greater burdock</name>
    <name type="synonym">Lappa major</name>
    <dbReference type="NCBI Taxonomy" id="4217"/>
    <lineage>
        <taxon>Eukaryota</taxon>
        <taxon>Viridiplantae</taxon>
        <taxon>Streptophyta</taxon>
        <taxon>Embryophyta</taxon>
        <taxon>Tracheophyta</taxon>
        <taxon>Spermatophyta</taxon>
        <taxon>Magnoliopsida</taxon>
        <taxon>eudicotyledons</taxon>
        <taxon>Gunneridae</taxon>
        <taxon>Pentapetalae</taxon>
        <taxon>asterids</taxon>
        <taxon>campanulids</taxon>
        <taxon>Asterales</taxon>
        <taxon>Asteraceae</taxon>
        <taxon>Carduoideae</taxon>
        <taxon>Cardueae</taxon>
        <taxon>Arctiinae</taxon>
        <taxon>Arctium</taxon>
    </lineage>
</organism>
<dbReference type="Proteomes" id="UP001055879">
    <property type="component" value="Linkage Group LG04"/>
</dbReference>
<evidence type="ECO:0000313" key="2">
    <source>
        <dbReference type="Proteomes" id="UP001055879"/>
    </source>
</evidence>
<proteinExistence type="predicted"/>
<comment type="caution">
    <text evidence="1">The sequence shown here is derived from an EMBL/GenBank/DDBJ whole genome shotgun (WGS) entry which is preliminary data.</text>
</comment>
<name>A0ACB9CPS9_ARCLA</name>
<reference evidence="2" key="1">
    <citation type="journal article" date="2022" name="Mol. Ecol. Resour.">
        <title>The genomes of chicory, endive, great burdock and yacon provide insights into Asteraceae palaeo-polyploidization history and plant inulin production.</title>
        <authorList>
            <person name="Fan W."/>
            <person name="Wang S."/>
            <person name="Wang H."/>
            <person name="Wang A."/>
            <person name="Jiang F."/>
            <person name="Liu H."/>
            <person name="Zhao H."/>
            <person name="Xu D."/>
            <person name="Zhang Y."/>
        </authorList>
    </citation>
    <scope>NUCLEOTIDE SEQUENCE [LARGE SCALE GENOMIC DNA]</scope>
    <source>
        <strain evidence="2">cv. Niubang</strain>
    </source>
</reference>